<dbReference type="CDD" id="cd12148">
    <property type="entry name" value="fungal_TF_MHR"/>
    <property type="match status" value="1"/>
</dbReference>
<evidence type="ECO:0000256" key="5">
    <source>
        <dbReference type="ARBA" id="ARBA00023125"/>
    </source>
</evidence>
<dbReference type="GO" id="GO:0003677">
    <property type="term" value="F:DNA binding"/>
    <property type="evidence" value="ECO:0007669"/>
    <property type="project" value="UniProtKB-KW"/>
</dbReference>
<feature type="compositionally biased region" description="Low complexity" evidence="8">
    <location>
        <begin position="835"/>
        <end position="846"/>
    </location>
</feature>
<dbReference type="InterPro" id="IPR001138">
    <property type="entry name" value="Zn2Cys6_DnaBD"/>
</dbReference>
<dbReference type="GO" id="GO:0005634">
    <property type="term" value="C:nucleus"/>
    <property type="evidence" value="ECO:0007669"/>
    <property type="project" value="UniProtKB-SubCell"/>
</dbReference>
<evidence type="ECO:0000313" key="10">
    <source>
        <dbReference type="EMBL" id="RUP44974.1"/>
    </source>
</evidence>
<keyword evidence="2" id="KW-0479">Metal-binding</keyword>
<dbReference type="Pfam" id="PF04082">
    <property type="entry name" value="Fungal_trans"/>
    <property type="match status" value="1"/>
</dbReference>
<accession>A0A433D2B6</accession>
<dbReference type="SMART" id="SM00066">
    <property type="entry name" value="GAL4"/>
    <property type="match status" value="1"/>
</dbReference>
<dbReference type="InterPro" id="IPR007219">
    <property type="entry name" value="XnlR_reg_dom"/>
</dbReference>
<dbReference type="Gene3D" id="4.10.240.10">
    <property type="entry name" value="Zn(2)-C6 fungal-type DNA-binding domain"/>
    <property type="match status" value="1"/>
</dbReference>
<proteinExistence type="predicted"/>
<evidence type="ECO:0000256" key="1">
    <source>
        <dbReference type="ARBA" id="ARBA00004123"/>
    </source>
</evidence>
<dbReference type="PANTHER" id="PTHR31313:SF81">
    <property type="entry name" value="TY1 ENHANCER ACTIVATOR"/>
    <property type="match status" value="1"/>
</dbReference>
<dbReference type="AlphaFoldDB" id="A0A433D2B6"/>
<dbReference type="CDD" id="cd00067">
    <property type="entry name" value="GAL4"/>
    <property type="match status" value="1"/>
</dbReference>
<dbReference type="Pfam" id="PF00172">
    <property type="entry name" value="Zn_clus"/>
    <property type="match status" value="1"/>
</dbReference>
<reference evidence="10 11" key="1">
    <citation type="journal article" date="2018" name="New Phytol.">
        <title>Phylogenomics of Endogonaceae and evolution of mycorrhizas within Mucoromycota.</title>
        <authorList>
            <person name="Chang Y."/>
            <person name="Desiro A."/>
            <person name="Na H."/>
            <person name="Sandor L."/>
            <person name="Lipzen A."/>
            <person name="Clum A."/>
            <person name="Barry K."/>
            <person name="Grigoriev I.V."/>
            <person name="Martin F.M."/>
            <person name="Stajich J.E."/>
            <person name="Smith M.E."/>
            <person name="Bonito G."/>
            <person name="Spatafora J.W."/>
        </authorList>
    </citation>
    <scope>NUCLEOTIDE SEQUENCE [LARGE SCALE GENOMIC DNA]</scope>
    <source>
        <strain evidence="10 11">GMNB39</strain>
    </source>
</reference>
<evidence type="ECO:0000259" key="9">
    <source>
        <dbReference type="PROSITE" id="PS50048"/>
    </source>
</evidence>
<dbReference type="PROSITE" id="PS50048">
    <property type="entry name" value="ZN2_CY6_FUNGAL_2"/>
    <property type="match status" value="1"/>
</dbReference>
<dbReference type="PROSITE" id="PS00463">
    <property type="entry name" value="ZN2_CY6_FUNGAL_1"/>
    <property type="match status" value="1"/>
</dbReference>
<dbReference type="InterPro" id="IPR051615">
    <property type="entry name" value="Transcr_Regulatory_Elem"/>
</dbReference>
<evidence type="ECO:0000256" key="8">
    <source>
        <dbReference type="SAM" id="MobiDB-lite"/>
    </source>
</evidence>
<keyword evidence="7" id="KW-0539">Nucleus</keyword>
<feature type="region of interest" description="Disordered" evidence="8">
    <location>
        <begin position="507"/>
        <end position="531"/>
    </location>
</feature>
<comment type="subcellular location">
    <subcellularLocation>
        <location evidence="1">Nucleus</location>
    </subcellularLocation>
</comment>
<evidence type="ECO:0000256" key="3">
    <source>
        <dbReference type="ARBA" id="ARBA00022833"/>
    </source>
</evidence>
<keyword evidence="6" id="KW-0804">Transcription</keyword>
<feature type="region of interest" description="Disordered" evidence="8">
    <location>
        <begin position="821"/>
        <end position="852"/>
    </location>
</feature>
<dbReference type="PANTHER" id="PTHR31313">
    <property type="entry name" value="TY1 ENHANCER ACTIVATOR"/>
    <property type="match status" value="1"/>
</dbReference>
<dbReference type="OrthoDB" id="2260578at2759"/>
<comment type="caution">
    <text evidence="10">The sequence shown here is derived from an EMBL/GenBank/DDBJ whole genome shotgun (WGS) entry which is preliminary data.</text>
</comment>
<dbReference type="GO" id="GO:0000981">
    <property type="term" value="F:DNA-binding transcription factor activity, RNA polymerase II-specific"/>
    <property type="evidence" value="ECO:0007669"/>
    <property type="project" value="InterPro"/>
</dbReference>
<dbReference type="GO" id="GO:0006351">
    <property type="term" value="P:DNA-templated transcription"/>
    <property type="evidence" value="ECO:0007669"/>
    <property type="project" value="InterPro"/>
</dbReference>
<feature type="domain" description="Zn(2)-C6 fungal-type" evidence="9">
    <location>
        <begin position="77"/>
        <end position="107"/>
    </location>
</feature>
<protein>
    <submittedName>
        <fullName evidence="10">Fungal-specific transcription factor domain-containing protein</fullName>
    </submittedName>
</protein>
<dbReference type="Proteomes" id="UP000268093">
    <property type="component" value="Unassembled WGS sequence"/>
</dbReference>
<dbReference type="GO" id="GO:0008270">
    <property type="term" value="F:zinc ion binding"/>
    <property type="evidence" value="ECO:0007669"/>
    <property type="project" value="InterPro"/>
</dbReference>
<sequence length="996" mass="112122">MLRISKSDIITQQAENGVGCVEQACLENAKNYRALILPPPFDTQNIQQPFLISHFGLKMPEEKSTEQQLKRIKVTLACVICRRKKVKCDGAQPSCSRCMFAGVACQYSDFPRKRGPPKANVEVIENRVHRIESLLCKEKAEKARNINGKSEFHVKVLHEVEVMRADGVNRRLTTKKSLSFYNSVKFWHDSGLTTNVPTNPHRECSLASYGELLTKPDELVDMNRSGPIDAGRRTRTQTNYPSMNAFFDLIANSAGQSRFIHNSGALPSTNLTRPLAETMLISRNIELGHSVDRELSDHLVNCFFLHFNLVFPILSRPHFMHQIQNGPASIDPLLLNAVYATGSRYSGLAYKDFSQPETAGQMFFDRCQDYLMTQLNQPTVSTVQGLVILCWYLYLVGDAHKCNVYQGIAMRHMFDLNMLCDPEHIDPNMDIVETEMRRRCFWVLFVNDRWTTTTTRKNYSIDERENNCKRPRLEDRELWELTMHNLPREHTPVLSWDDSDSESIGSVLTPGVYSQNEGEQQTHVPSGTTGDRDTSIQIRIFGEMITLTCIIGKINVNLYASPAYACNPSVFSSLESSLTQWLLNLPPCMQYDNPVDNRPPSPISRLYHMFYYTVQIMLHRFNVIRHGDSSVDGSSTSPTLHAHQMSLNICMQAANTITHIAGQMLNYGQNRYVFNAFMFSLTASTTIHWSNSLSDNPQLSVPAHINLNKSVKVLKDCNLTMLSTRDLAQIIDEFLGRYPINFEDEICVLDSKNNVEGNIGNKRAFEDLDTSARQPMLKKKRKYPSGNAEAPIGILGEVATQPVEQQQSFWHPNLVSDQSGADPQPSFLVRSNMQPSYSVPPSSPYSNDSGSIEGINDLLDNTSFFQFFSPSAPANFPSHAVPISPIEPVDHLLLHQPFYDRTPEIPSRFYPSPPPSEPMIVKRHLLRSATALGPPAIIMPPPSIATPLPSPIDQICSDLFAVSPTPIWLTSSVTPGNGVESRGRTEPGNDGYVWWR</sequence>
<keyword evidence="11" id="KW-1185">Reference proteome</keyword>
<keyword evidence="3" id="KW-0862">Zinc</keyword>
<dbReference type="SUPFAM" id="SSF57701">
    <property type="entry name" value="Zn2/Cys6 DNA-binding domain"/>
    <property type="match status" value="1"/>
</dbReference>
<feature type="compositionally biased region" description="Polar residues" evidence="8">
    <location>
        <begin position="507"/>
        <end position="529"/>
    </location>
</feature>
<dbReference type="EMBL" id="RBNI01008017">
    <property type="protein sequence ID" value="RUP44974.1"/>
    <property type="molecule type" value="Genomic_DNA"/>
</dbReference>
<dbReference type="InterPro" id="IPR036864">
    <property type="entry name" value="Zn2-C6_fun-type_DNA-bd_sf"/>
</dbReference>
<evidence type="ECO:0000256" key="6">
    <source>
        <dbReference type="ARBA" id="ARBA00023163"/>
    </source>
</evidence>
<evidence type="ECO:0000313" key="11">
    <source>
        <dbReference type="Proteomes" id="UP000268093"/>
    </source>
</evidence>
<evidence type="ECO:0000256" key="7">
    <source>
        <dbReference type="ARBA" id="ARBA00023242"/>
    </source>
</evidence>
<name>A0A433D2B6_9FUNG</name>
<keyword evidence="5" id="KW-0238">DNA-binding</keyword>
<evidence type="ECO:0000256" key="4">
    <source>
        <dbReference type="ARBA" id="ARBA00023015"/>
    </source>
</evidence>
<organism evidence="10 11">
    <name type="scientific">Jimgerdemannia flammicorona</name>
    <dbReference type="NCBI Taxonomy" id="994334"/>
    <lineage>
        <taxon>Eukaryota</taxon>
        <taxon>Fungi</taxon>
        <taxon>Fungi incertae sedis</taxon>
        <taxon>Mucoromycota</taxon>
        <taxon>Mucoromycotina</taxon>
        <taxon>Endogonomycetes</taxon>
        <taxon>Endogonales</taxon>
        <taxon>Endogonaceae</taxon>
        <taxon>Jimgerdemannia</taxon>
    </lineage>
</organism>
<gene>
    <name evidence="10" type="ORF">BC936DRAFT_148779</name>
</gene>
<keyword evidence="4" id="KW-0805">Transcription regulation</keyword>
<evidence type="ECO:0000256" key="2">
    <source>
        <dbReference type="ARBA" id="ARBA00022723"/>
    </source>
</evidence>